<evidence type="ECO:0000313" key="3">
    <source>
        <dbReference type="Proteomes" id="UP000324800"/>
    </source>
</evidence>
<keyword evidence="1" id="KW-1133">Transmembrane helix</keyword>
<evidence type="ECO:0000313" key="2">
    <source>
        <dbReference type="EMBL" id="KAA6358588.1"/>
    </source>
</evidence>
<feature type="transmembrane region" description="Helical" evidence="1">
    <location>
        <begin position="14"/>
        <end position="35"/>
    </location>
</feature>
<protein>
    <submittedName>
        <fullName evidence="2">Uncharacterized protein</fullName>
    </submittedName>
</protein>
<sequence>MRYKAQQIPSNKNAFLLIELHIFINLLITFALAVYSEDEFPATDAIYYFSGVLGADDVVTIDNQEIFDTKRISAGSNSKKIERFAVLDNDTTETSSEYLPVAETEALFDALKTTTVLTEDEIACSIVSGLRENIPYSFYGYTVKAVTGADIAPSMTQLVKSGPKIIRNININPDDPEDYLDEEVVQSCQSYYNDSLLQYSLHKNGVVDTLCIPNNALPLDATKC</sequence>
<evidence type="ECO:0000256" key="1">
    <source>
        <dbReference type="SAM" id="Phobius"/>
    </source>
</evidence>
<dbReference type="AlphaFoldDB" id="A0A5J4TJX6"/>
<keyword evidence="1" id="KW-0472">Membrane</keyword>
<keyword evidence="1" id="KW-0812">Transmembrane</keyword>
<dbReference type="Proteomes" id="UP000324800">
    <property type="component" value="Unassembled WGS sequence"/>
</dbReference>
<accession>A0A5J4TJX6</accession>
<feature type="non-terminal residue" evidence="2">
    <location>
        <position position="224"/>
    </location>
</feature>
<comment type="caution">
    <text evidence="2">The sequence shown here is derived from an EMBL/GenBank/DDBJ whole genome shotgun (WGS) entry which is preliminary data.</text>
</comment>
<gene>
    <name evidence="2" type="ORF">EZS28_045886</name>
</gene>
<dbReference type="EMBL" id="SNRW01029642">
    <property type="protein sequence ID" value="KAA6358588.1"/>
    <property type="molecule type" value="Genomic_DNA"/>
</dbReference>
<name>A0A5J4TJX6_9EUKA</name>
<organism evidence="2 3">
    <name type="scientific">Streblomastix strix</name>
    <dbReference type="NCBI Taxonomy" id="222440"/>
    <lineage>
        <taxon>Eukaryota</taxon>
        <taxon>Metamonada</taxon>
        <taxon>Preaxostyla</taxon>
        <taxon>Oxymonadida</taxon>
        <taxon>Streblomastigidae</taxon>
        <taxon>Streblomastix</taxon>
    </lineage>
</organism>
<proteinExistence type="predicted"/>
<reference evidence="2 3" key="1">
    <citation type="submission" date="2019-03" db="EMBL/GenBank/DDBJ databases">
        <title>Single cell metagenomics reveals metabolic interactions within the superorganism composed of flagellate Streblomastix strix and complex community of Bacteroidetes bacteria on its surface.</title>
        <authorList>
            <person name="Treitli S.C."/>
            <person name="Kolisko M."/>
            <person name="Husnik F."/>
            <person name="Keeling P."/>
            <person name="Hampl V."/>
        </authorList>
    </citation>
    <scope>NUCLEOTIDE SEQUENCE [LARGE SCALE GENOMIC DNA]</scope>
    <source>
        <strain evidence="2">ST1C</strain>
    </source>
</reference>